<dbReference type="InterPro" id="IPR016195">
    <property type="entry name" value="Pol/histidinol_Pase-like"/>
</dbReference>
<dbReference type="InterPro" id="IPR004365">
    <property type="entry name" value="NA-bd_OB_tRNA"/>
</dbReference>
<evidence type="ECO:0000256" key="1">
    <source>
        <dbReference type="ARBA" id="ARBA00004496"/>
    </source>
</evidence>
<evidence type="ECO:0000256" key="7">
    <source>
        <dbReference type="ARBA" id="ARBA00022705"/>
    </source>
</evidence>
<dbReference type="NCBIfam" id="NF004226">
    <property type="entry name" value="PRK05673.1"/>
    <property type="match status" value="1"/>
</dbReference>
<keyword evidence="8" id="KW-0239">DNA-directed DNA polymerase</keyword>
<evidence type="ECO:0000313" key="12">
    <source>
        <dbReference type="EMBL" id="MDQ0174542.1"/>
    </source>
</evidence>
<dbReference type="Pfam" id="PF01336">
    <property type="entry name" value="tRNA_anti-codon"/>
    <property type="match status" value="1"/>
</dbReference>
<evidence type="ECO:0000256" key="2">
    <source>
        <dbReference type="ARBA" id="ARBA00009496"/>
    </source>
</evidence>
<comment type="catalytic activity">
    <reaction evidence="10">
        <text>DNA(n) + a 2'-deoxyribonucleoside 5'-triphosphate = DNA(n+1) + diphosphate</text>
        <dbReference type="Rhea" id="RHEA:22508"/>
        <dbReference type="Rhea" id="RHEA-COMP:17339"/>
        <dbReference type="Rhea" id="RHEA-COMP:17340"/>
        <dbReference type="ChEBI" id="CHEBI:33019"/>
        <dbReference type="ChEBI" id="CHEBI:61560"/>
        <dbReference type="ChEBI" id="CHEBI:173112"/>
        <dbReference type="EC" id="2.7.7.7"/>
    </reaction>
</comment>
<reference evidence="12 13" key="1">
    <citation type="submission" date="2023-07" db="EMBL/GenBank/DDBJ databases">
        <title>Genomic Encyclopedia of Type Strains, Phase IV (KMG-IV): sequencing the most valuable type-strain genomes for metagenomic binning, comparative biology and taxonomic classification.</title>
        <authorList>
            <person name="Goeker M."/>
        </authorList>
    </citation>
    <scope>NUCLEOTIDE SEQUENCE [LARGE SCALE GENOMIC DNA]</scope>
    <source>
        <strain evidence="12 13">DSM 23837</strain>
    </source>
</reference>
<evidence type="ECO:0000256" key="9">
    <source>
        <dbReference type="ARBA" id="ARBA00025611"/>
    </source>
</evidence>
<dbReference type="Proteomes" id="UP001223586">
    <property type="component" value="Unassembled WGS sequence"/>
</dbReference>
<dbReference type="SMART" id="SM00481">
    <property type="entry name" value="POLIIIAc"/>
    <property type="match status" value="1"/>
</dbReference>
<dbReference type="EC" id="2.7.7.7" evidence="3"/>
<dbReference type="Pfam" id="PF02811">
    <property type="entry name" value="PHP"/>
    <property type="match status" value="1"/>
</dbReference>
<dbReference type="Gene3D" id="1.10.10.1600">
    <property type="entry name" value="Bacterial DNA polymerase III alpha subunit, thumb domain"/>
    <property type="match status" value="1"/>
</dbReference>
<keyword evidence="6 12" id="KW-0548">Nucleotidyltransferase</keyword>
<comment type="function">
    <text evidence="9">DNA polymerase III is a complex, multichain enzyme responsible for most of the replicative synthesis in bacteria. This DNA polymerase also exhibits 3' to 5' exonuclease activity. The alpha chain is the DNA polymerase.</text>
</comment>
<dbReference type="PANTHER" id="PTHR32294">
    <property type="entry name" value="DNA POLYMERASE III SUBUNIT ALPHA"/>
    <property type="match status" value="1"/>
</dbReference>
<dbReference type="Gene3D" id="3.20.20.140">
    <property type="entry name" value="Metal-dependent hydrolases"/>
    <property type="match status" value="1"/>
</dbReference>
<comment type="caution">
    <text evidence="12">The sequence shown here is derived from an EMBL/GenBank/DDBJ whole genome shotgun (WGS) entry which is preliminary data.</text>
</comment>
<evidence type="ECO:0000259" key="11">
    <source>
        <dbReference type="SMART" id="SM00481"/>
    </source>
</evidence>
<comment type="subcellular location">
    <subcellularLocation>
        <location evidence="1">Cytoplasm</location>
    </subcellularLocation>
</comment>
<dbReference type="SUPFAM" id="SSF50249">
    <property type="entry name" value="Nucleic acid-binding proteins"/>
    <property type="match status" value="1"/>
</dbReference>
<dbReference type="InterPro" id="IPR011708">
    <property type="entry name" value="DNA_pol3_alpha_NTPase_dom"/>
</dbReference>
<evidence type="ECO:0000256" key="6">
    <source>
        <dbReference type="ARBA" id="ARBA00022695"/>
    </source>
</evidence>
<accession>A0ABT9WNK3</accession>
<feature type="domain" description="Polymerase/histidinol phosphatase N-terminal" evidence="11">
    <location>
        <begin position="4"/>
        <end position="71"/>
    </location>
</feature>
<dbReference type="PANTHER" id="PTHR32294:SF0">
    <property type="entry name" value="DNA POLYMERASE III SUBUNIT ALPHA"/>
    <property type="match status" value="1"/>
</dbReference>
<gene>
    <name evidence="12" type="ORF">J2S08_000373</name>
</gene>
<dbReference type="Gene3D" id="2.40.50.140">
    <property type="entry name" value="Nucleic acid-binding proteins"/>
    <property type="match status" value="1"/>
</dbReference>
<keyword evidence="13" id="KW-1185">Reference proteome</keyword>
<dbReference type="EMBL" id="JAUSTT010000001">
    <property type="protein sequence ID" value="MDQ0174542.1"/>
    <property type="molecule type" value="Genomic_DNA"/>
</dbReference>
<dbReference type="SUPFAM" id="SSF89550">
    <property type="entry name" value="PHP domain-like"/>
    <property type="match status" value="1"/>
</dbReference>
<dbReference type="InterPro" id="IPR012340">
    <property type="entry name" value="NA-bd_OB-fold"/>
</dbReference>
<dbReference type="InterPro" id="IPR040982">
    <property type="entry name" value="DNA_pol3_finger"/>
</dbReference>
<keyword evidence="5 12" id="KW-0808">Transferase</keyword>
<dbReference type="RefSeq" id="WP_307226080.1">
    <property type="nucleotide sequence ID" value="NZ_JAUSTT010000001.1"/>
</dbReference>
<dbReference type="CDD" id="cd04485">
    <property type="entry name" value="DnaE_OBF"/>
    <property type="match status" value="1"/>
</dbReference>
<dbReference type="InterPro" id="IPR003141">
    <property type="entry name" value="Pol/His_phosphatase_N"/>
</dbReference>
<protein>
    <recommendedName>
        <fullName evidence="4">DNA polymerase III subunit alpha</fullName>
        <ecNumber evidence="3">2.7.7.7</ecNumber>
    </recommendedName>
</protein>
<dbReference type="Pfam" id="PF14579">
    <property type="entry name" value="HHH_6"/>
    <property type="match status" value="1"/>
</dbReference>
<evidence type="ECO:0000256" key="4">
    <source>
        <dbReference type="ARBA" id="ARBA00019114"/>
    </source>
</evidence>
<dbReference type="Gene3D" id="1.10.150.870">
    <property type="match status" value="1"/>
</dbReference>
<organism evidence="12 13">
    <name type="scientific">Bacillus chungangensis</name>
    <dbReference type="NCBI Taxonomy" id="587633"/>
    <lineage>
        <taxon>Bacteria</taxon>
        <taxon>Bacillati</taxon>
        <taxon>Bacillota</taxon>
        <taxon>Bacilli</taxon>
        <taxon>Bacillales</taxon>
        <taxon>Bacillaceae</taxon>
        <taxon>Bacillus</taxon>
    </lineage>
</organism>
<sequence length="1117" mass="126580">MSFIHLQVATGYSLLSSTISIAKLVEQAKQNQFKALAITDHNVMYGVIPFYQECLKQGVKPIIGMTADILSDIQPEKAFPLILLAKNNKGYHNLVKLSSILQTKSPKGISLKWLKGYQEGLYGITPGVEGEIEQFLLKNNEEAAMNTARAYRDALEDDAFFFSYQMHGQKAEEMLLPRLKKLGASLHIKAVVTNDVRYLHKNDAFSYECLLAIRDGSKLSGQESLSEEKQTYYLKSTGEMHEMFSAEVDALENTYIVASHCHVTIPMNEQHLPKYPLPKGVSAVEKLVQLSEQGLEERVPQASPIYRERLAFELEIIQQMHFQDYFLIVWDFMKYAREKRMLTGPGRGSAAGSLVAYVLRITDIDPIEHRLLFERFLNPERISMPDIDIDFPDHRRDEVIAYVAKKYGAMHVAQIVTFGTLAAKAVIRDVARAFSFSPKEIDQLSKLIPARIGMTLQAAYKESSRLREFVESSTVHRKLFETAKRLEGLPRHTSIHAAGVVLSEKPLVELIPIQEGHVANYLTQYPMEVLEELGLLKMDFLGLRNLTILEQILESLRRKGKQIDIKNIPLDDNKVFSLLRKGETTGIFQLESDGMRKVLRSLQPTEFEDIVAVNALYRPGPMDNISLYIDRKHGRKPIHYPHPALKEILDVTYGVIVYQEQIMQIAATIAGFSLGQADLLRRAVSKKKKAVLDKERGRFVQGSIANGFDEKTAHALYDLIVRFADYGFNRSHAVAYSLIAYQLAYLKVHYPLYFMASLLTSAIGHEKKIVQYIGLARQMGIDILPPCINRSSYPFVVENSSIRYSLAGVKGVGAAVLKDVLSERRKKPYHDLFDFCIRVPAKSRSRKTLESLVYSGAFDLFGKDRAVLLASLDIAMEHAALIRPTEDDDLFSEGDFFELKPKYVEVEPMTMIEVLAHEQRVLGAYLTDHPVTPFASLFHTAGTTEIMHLKEFQQNVSLGVYIHETKSIRTKKGEVMCFMKISDATGELDCVLFPAVYHRFLPYCQEGSVVLVKGKTENRNGKLQLIVGMMESLEMLEEKLAKKQTLFLKITKDHSSYELLGKVQQVIQRCKGDIPVILYYEDKQQTLQLKQEYWVHPNEKCLAELSGILGVENVILK</sequence>
<dbReference type="InterPro" id="IPR004805">
    <property type="entry name" value="DnaE2/DnaE/PolC"/>
</dbReference>
<evidence type="ECO:0000256" key="5">
    <source>
        <dbReference type="ARBA" id="ARBA00022679"/>
    </source>
</evidence>
<dbReference type="InterPro" id="IPR004013">
    <property type="entry name" value="PHP_dom"/>
</dbReference>
<dbReference type="GO" id="GO:0003887">
    <property type="term" value="F:DNA-directed DNA polymerase activity"/>
    <property type="evidence" value="ECO:0007669"/>
    <property type="project" value="UniProtKB-EC"/>
</dbReference>
<comment type="similarity">
    <text evidence="2">Belongs to the DNA polymerase type-C family. DnaE subfamily.</text>
</comment>
<keyword evidence="7" id="KW-0235">DNA replication</keyword>
<dbReference type="Pfam" id="PF07733">
    <property type="entry name" value="DNA_pol3_alpha"/>
    <property type="match status" value="1"/>
</dbReference>
<evidence type="ECO:0000256" key="3">
    <source>
        <dbReference type="ARBA" id="ARBA00012417"/>
    </source>
</evidence>
<dbReference type="Pfam" id="PF17657">
    <property type="entry name" value="DNA_pol3_finger"/>
    <property type="match status" value="1"/>
</dbReference>
<evidence type="ECO:0000256" key="10">
    <source>
        <dbReference type="ARBA" id="ARBA00049244"/>
    </source>
</evidence>
<dbReference type="InterPro" id="IPR029460">
    <property type="entry name" value="DNAPol_HHH"/>
</dbReference>
<evidence type="ECO:0000256" key="8">
    <source>
        <dbReference type="ARBA" id="ARBA00022932"/>
    </source>
</evidence>
<dbReference type="InterPro" id="IPR041931">
    <property type="entry name" value="DNA_pol3_alpha_thumb_dom"/>
</dbReference>
<name>A0ABT9WNK3_9BACI</name>
<dbReference type="NCBIfam" id="TIGR00594">
    <property type="entry name" value="polc"/>
    <property type="match status" value="1"/>
</dbReference>
<proteinExistence type="inferred from homology"/>
<evidence type="ECO:0000313" key="13">
    <source>
        <dbReference type="Proteomes" id="UP001223586"/>
    </source>
</evidence>